<dbReference type="Pfam" id="PF00560">
    <property type="entry name" value="LRR_1"/>
    <property type="match status" value="8"/>
</dbReference>
<gene>
    <name evidence="13" type="ORF">QN277_024888</name>
</gene>
<keyword evidence="9 12" id="KW-0472">Membrane</keyword>
<evidence type="ECO:0000313" key="13">
    <source>
        <dbReference type="EMBL" id="KAK4268202.1"/>
    </source>
</evidence>
<dbReference type="PANTHER" id="PTHR48063">
    <property type="entry name" value="LRR RECEPTOR-LIKE KINASE"/>
    <property type="match status" value="1"/>
</dbReference>
<name>A0AAE1JG94_9FABA</name>
<dbReference type="AlphaFoldDB" id="A0AAE1JG94"/>
<dbReference type="PROSITE" id="PS51450">
    <property type="entry name" value="LRR"/>
    <property type="match status" value="2"/>
</dbReference>
<evidence type="ECO:0000256" key="2">
    <source>
        <dbReference type="ARBA" id="ARBA00009592"/>
    </source>
</evidence>
<dbReference type="Gene3D" id="3.80.10.10">
    <property type="entry name" value="Ribonuclease Inhibitor"/>
    <property type="match status" value="4"/>
</dbReference>
<dbReference type="InterPro" id="IPR032675">
    <property type="entry name" value="LRR_dom_sf"/>
</dbReference>
<dbReference type="Proteomes" id="UP001293593">
    <property type="component" value="Unassembled WGS sequence"/>
</dbReference>
<keyword evidence="8 12" id="KW-1133">Transmembrane helix</keyword>
<dbReference type="SUPFAM" id="SSF52058">
    <property type="entry name" value="L domain-like"/>
    <property type="match status" value="3"/>
</dbReference>
<feature type="transmembrane region" description="Helical" evidence="12">
    <location>
        <begin position="909"/>
        <end position="932"/>
    </location>
</feature>
<dbReference type="InterPro" id="IPR003591">
    <property type="entry name" value="Leu-rich_rpt_typical-subtyp"/>
</dbReference>
<proteinExistence type="inferred from homology"/>
<evidence type="ECO:0000256" key="5">
    <source>
        <dbReference type="ARBA" id="ARBA00022692"/>
    </source>
</evidence>
<dbReference type="EMBL" id="JAWXYG010000007">
    <property type="protein sequence ID" value="KAK4268202.1"/>
    <property type="molecule type" value="Genomic_DNA"/>
</dbReference>
<evidence type="ECO:0000256" key="12">
    <source>
        <dbReference type="SAM" id="Phobius"/>
    </source>
</evidence>
<dbReference type="SMART" id="SM00369">
    <property type="entry name" value="LRR_TYP"/>
    <property type="match status" value="9"/>
</dbReference>
<dbReference type="InterPro" id="IPR001611">
    <property type="entry name" value="Leu-rich_rpt"/>
</dbReference>
<keyword evidence="5 12" id="KW-0812">Transmembrane</keyword>
<reference evidence="13" key="1">
    <citation type="submission" date="2023-10" db="EMBL/GenBank/DDBJ databases">
        <title>Chromosome-level genome of the transformable northern wattle, Acacia crassicarpa.</title>
        <authorList>
            <person name="Massaro I."/>
            <person name="Sinha N.R."/>
            <person name="Poethig S."/>
            <person name="Leichty A.R."/>
        </authorList>
    </citation>
    <scope>NUCLEOTIDE SEQUENCE</scope>
    <source>
        <strain evidence="13">Acra3RX</strain>
        <tissue evidence="13">Leaf</tissue>
    </source>
</reference>
<dbReference type="PANTHER" id="PTHR48063:SF98">
    <property type="entry name" value="LRR RECEPTOR-LIKE SERINE_THREONINE-PROTEIN KINASE FLS2"/>
    <property type="match status" value="1"/>
</dbReference>
<evidence type="ECO:0000256" key="8">
    <source>
        <dbReference type="ARBA" id="ARBA00022989"/>
    </source>
</evidence>
<comment type="caution">
    <text evidence="13">The sequence shown here is derived from an EMBL/GenBank/DDBJ whole genome shotgun (WGS) entry which is preliminary data.</text>
</comment>
<evidence type="ECO:0000313" key="14">
    <source>
        <dbReference type="Proteomes" id="UP001293593"/>
    </source>
</evidence>
<keyword evidence="6" id="KW-0732">Signal</keyword>
<evidence type="ECO:0000256" key="1">
    <source>
        <dbReference type="ARBA" id="ARBA00004251"/>
    </source>
</evidence>
<keyword evidence="11" id="KW-0325">Glycoprotein</keyword>
<evidence type="ECO:0000256" key="4">
    <source>
        <dbReference type="ARBA" id="ARBA00022614"/>
    </source>
</evidence>
<dbReference type="FunFam" id="3.80.10.10:FF:000233">
    <property type="entry name" value="Leucine-rich repeat receptor-like protein kinase TDR"/>
    <property type="match status" value="1"/>
</dbReference>
<sequence>MLSNWKIEVDCCQWSGVYCSNLTGHVTKLDLQFYIVSGNIDSSLCDLQHLTYLNLNFNNFNGSKIPECIGSLGQLRELHILGSSIEGTILRGLQNLSNLRTLSLDNNNLIVNDLEWISHLSSLRYLSLSNINLSQAIDWPSSLSKAPALSKIYLEDCALMSHVNPASFVHTNSSTTLKFLSLSRNYLDSSILHWLSNISKVLIDLDLSYNTLDYIPPNALNINSLEFLDLHSNTLQLISPKAFSNMNSLESLDLLDNSLRHIPSDAFTNTTSLEYLGLANNKLESGMQKSIQNLCRLKTLSLDKNNFLDQLSDWIPKLGCAQNSIEDLSLSGNPFACGPFPDFSRFSELESLDIRNTSLQGSIPQSFGHLPYLFQLYLSDNNLTGPLPVFAGLVSLNIVDLSNNRLNGNIHPSAFGQVPNLVALWLSSNRLNCVLNETHLSNLTKLTVLDVSQNLIVFNFSSNRVPSFQLGRFLASSCNFGPHFPRWLKYQRELQWLDISNASIFDSIPQWLWLNSFRYLNISHNKLYGELPKSVLTIEGYTWDLTFNNLSGPLPHFPPYARALLLSNNMFSGNISSICETFQDELSYLDFSSNFLSGKLPDCWEQLPYLSVLRLDNNHFYGAIPNLVGTLYYLQSIHLNNNNLSGNLPSLMNSSNLKFIDFGQNNLNGTLPSWIGRYSHNLIGIRLQANKLHGSIPTNLCNLQDLQILDLSRNNITGNIPHCFGNLRAMSNMTARSLAISYLLPGYVRDFSFMDTATLSWKGEDAEYSKILGLLKTIDLSCNYLTGEIPSAIATLVALASLNLSRNHLKGPIPFNMGQMERLESLDLSRNSLSSEIPISFSNLSFLSVLNLSFNDLSGKIPTATQLQTFDASSYMGNSGLCGLPLTEGCLNPNPHNTDASGDDNLISFGFYVSMALGFIVGFWGVCGTLILNNSWKRSFFHFFKYMNDWIYVEIAILKTKIKRRFQG</sequence>
<keyword evidence="4" id="KW-0433">Leucine-rich repeat</keyword>
<dbReference type="Pfam" id="PF13855">
    <property type="entry name" value="LRR_8"/>
    <property type="match status" value="2"/>
</dbReference>
<accession>A0AAE1JG94</accession>
<protein>
    <submittedName>
        <fullName evidence="13">Uncharacterized protein</fullName>
    </submittedName>
</protein>
<evidence type="ECO:0000256" key="9">
    <source>
        <dbReference type="ARBA" id="ARBA00023136"/>
    </source>
</evidence>
<comment type="subcellular location">
    <subcellularLocation>
        <location evidence="1">Cell membrane</location>
        <topology evidence="1">Single-pass type I membrane protein</topology>
    </subcellularLocation>
</comment>
<keyword evidence="3" id="KW-1003">Cell membrane</keyword>
<keyword evidence="7" id="KW-0677">Repeat</keyword>
<dbReference type="InterPro" id="IPR046956">
    <property type="entry name" value="RLP23-like"/>
</dbReference>
<evidence type="ECO:0000256" key="7">
    <source>
        <dbReference type="ARBA" id="ARBA00022737"/>
    </source>
</evidence>
<keyword evidence="14" id="KW-1185">Reference proteome</keyword>
<keyword evidence="10" id="KW-0675">Receptor</keyword>
<dbReference type="GO" id="GO:0005886">
    <property type="term" value="C:plasma membrane"/>
    <property type="evidence" value="ECO:0007669"/>
    <property type="project" value="UniProtKB-SubCell"/>
</dbReference>
<evidence type="ECO:0000256" key="11">
    <source>
        <dbReference type="ARBA" id="ARBA00023180"/>
    </source>
</evidence>
<organism evidence="13 14">
    <name type="scientific">Acacia crassicarpa</name>
    <name type="common">northern wattle</name>
    <dbReference type="NCBI Taxonomy" id="499986"/>
    <lineage>
        <taxon>Eukaryota</taxon>
        <taxon>Viridiplantae</taxon>
        <taxon>Streptophyta</taxon>
        <taxon>Embryophyta</taxon>
        <taxon>Tracheophyta</taxon>
        <taxon>Spermatophyta</taxon>
        <taxon>Magnoliopsida</taxon>
        <taxon>eudicotyledons</taxon>
        <taxon>Gunneridae</taxon>
        <taxon>Pentapetalae</taxon>
        <taxon>rosids</taxon>
        <taxon>fabids</taxon>
        <taxon>Fabales</taxon>
        <taxon>Fabaceae</taxon>
        <taxon>Caesalpinioideae</taxon>
        <taxon>mimosoid clade</taxon>
        <taxon>Acacieae</taxon>
        <taxon>Acacia</taxon>
    </lineage>
</organism>
<evidence type="ECO:0000256" key="6">
    <source>
        <dbReference type="ARBA" id="ARBA00022729"/>
    </source>
</evidence>
<dbReference type="SMART" id="SM00365">
    <property type="entry name" value="LRR_SD22"/>
    <property type="match status" value="8"/>
</dbReference>
<evidence type="ECO:0000256" key="3">
    <source>
        <dbReference type="ARBA" id="ARBA00022475"/>
    </source>
</evidence>
<evidence type="ECO:0000256" key="10">
    <source>
        <dbReference type="ARBA" id="ARBA00023170"/>
    </source>
</evidence>
<comment type="similarity">
    <text evidence="2">Belongs to the RLP family.</text>
</comment>
<dbReference type="GO" id="GO:0009791">
    <property type="term" value="P:post-embryonic development"/>
    <property type="evidence" value="ECO:0007669"/>
    <property type="project" value="UniProtKB-ARBA"/>
</dbReference>